<keyword evidence="2" id="KW-0812">Transmembrane</keyword>
<dbReference type="RefSeq" id="WP_185275962.1">
    <property type="nucleotide sequence ID" value="NZ_CP043641.1"/>
</dbReference>
<feature type="transmembrane region" description="Helical" evidence="2">
    <location>
        <begin position="239"/>
        <end position="255"/>
    </location>
</feature>
<evidence type="ECO:0000256" key="2">
    <source>
        <dbReference type="SAM" id="Phobius"/>
    </source>
</evidence>
<sequence>MIRLHERAPWHTLVALAGCATAVDLFRLGTGVTLLGLINLAFVWLFAQQLGFLYADGVFFRMRRRRLVALAAAAAALLAAGVAGGVYSPDMLANQYPAVFAIGLLAIVQLCGLTLLHPALTALVRTRPARVLTFVVGSRLMTVYLWHLICIIAITGVCLLVPGWHPAPGSPDWWASRPLVLAAAIALVLLLSLGLARFERGPRPLTAAETRAPAWRVHLAALLAFAPPFIILIHGLDPTLAVFGLSLYSSALILIRPDRIVSRRPHPPVASAPPPSPAASPRSASSRP</sequence>
<feature type="compositionally biased region" description="Pro residues" evidence="1">
    <location>
        <begin position="267"/>
        <end position="278"/>
    </location>
</feature>
<feature type="compositionally biased region" description="Low complexity" evidence="1">
    <location>
        <begin position="279"/>
        <end position="288"/>
    </location>
</feature>
<protein>
    <recommendedName>
        <fullName evidence="5">Acyltransferase</fullName>
    </recommendedName>
</protein>
<feature type="region of interest" description="Disordered" evidence="1">
    <location>
        <begin position="265"/>
        <end position="288"/>
    </location>
</feature>
<feature type="transmembrane region" description="Helical" evidence="2">
    <location>
        <begin position="99"/>
        <end position="124"/>
    </location>
</feature>
<feature type="transmembrane region" description="Helical" evidence="2">
    <location>
        <begin position="217"/>
        <end position="233"/>
    </location>
</feature>
<dbReference type="KEGG" id="lse:F1C12_16350"/>
<feature type="transmembrane region" description="Helical" evidence="2">
    <location>
        <begin position="176"/>
        <end position="196"/>
    </location>
</feature>
<feature type="transmembrane region" description="Helical" evidence="2">
    <location>
        <begin position="67"/>
        <end position="87"/>
    </location>
</feature>
<dbReference type="EMBL" id="CP043641">
    <property type="protein sequence ID" value="QNE36527.1"/>
    <property type="molecule type" value="Genomic_DNA"/>
</dbReference>
<keyword evidence="2" id="KW-0472">Membrane</keyword>
<feature type="transmembrane region" description="Helical" evidence="2">
    <location>
        <begin position="144"/>
        <end position="164"/>
    </location>
</feature>
<dbReference type="Proteomes" id="UP000515511">
    <property type="component" value="Chromosome"/>
</dbReference>
<organism evidence="3 4">
    <name type="scientific">Leifsonia shinshuensis</name>
    <dbReference type="NCBI Taxonomy" id="150026"/>
    <lineage>
        <taxon>Bacteria</taxon>
        <taxon>Bacillati</taxon>
        <taxon>Actinomycetota</taxon>
        <taxon>Actinomycetes</taxon>
        <taxon>Micrococcales</taxon>
        <taxon>Microbacteriaceae</taxon>
        <taxon>Leifsonia</taxon>
    </lineage>
</organism>
<dbReference type="AlphaFoldDB" id="A0A7G6YDG2"/>
<proteinExistence type="predicted"/>
<feature type="transmembrane region" description="Helical" evidence="2">
    <location>
        <begin position="32"/>
        <end position="55"/>
    </location>
</feature>
<name>A0A7G6YDG2_9MICO</name>
<evidence type="ECO:0008006" key="5">
    <source>
        <dbReference type="Google" id="ProtNLM"/>
    </source>
</evidence>
<evidence type="ECO:0000313" key="4">
    <source>
        <dbReference type="Proteomes" id="UP000515511"/>
    </source>
</evidence>
<reference evidence="4" key="1">
    <citation type="submission" date="2019-09" db="EMBL/GenBank/DDBJ databases">
        <title>Antimicrobial potential of Antarctic Bacteria.</title>
        <authorList>
            <person name="Benaud N."/>
            <person name="Edwards R.J."/>
            <person name="Ferrari B.C."/>
        </authorList>
    </citation>
    <scope>NUCLEOTIDE SEQUENCE [LARGE SCALE GENOMIC DNA]</scope>
    <source>
        <strain evidence="4">INR9</strain>
    </source>
</reference>
<dbReference type="PROSITE" id="PS51257">
    <property type="entry name" value="PROKAR_LIPOPROTEIN"/>
    <property type="match status" value="1"/>
</dbReference>
<evidence type="ECO:0000256" key="1">
    <source>
        <dbReference type="SAM" id="MobiDB-lite"/>
    </source>
</evidence>
<keyword evidence="2" id="KW-1133">Transmembrane helix</keyword>
<gene>
    <name evidence="3" type="ORF">F1C12_16350</name>
</gene>
<evidence type="ECO:0000313" key="3">
    <source>
        <dbReference type="EMBL" id="QNE36527.1"/>
    </source>
</evidence>
<accession>A0A7G6YDG2</accession>